<organism evidence="1">
    <name type="scientific">Arundo donax</name>
    <name type="common">Giant reed</name>
    <name type="synonym">Donax arundinaceus</name>
    <dbReference type="NCBI Taxonomy" id="35708"/>
    <lineage>
        <taxon>Eukaryota</taxon>
        <taxon>Viridiplantae</taxon>
        <taxon>Streptophyta</taxon>
        <taxon>Embryophyta</taxon>
        <taxon>Tracheophyta</taxon>
        <taxon>Spermatophyta</taxon>
        <taxon>Magnoliopsida</taxon>
        <taxon>Liliopsida</taxon>
        <taxon>Poales</taxon>
        <taxon>Poaceae</taxon>
        <taxon>PACMAD clade</taxon>
        <taxon>Arundinoideae</taxon>
        <taxon>Arundineae</taxon>
        <taxon>Arundo</taxon>
    </lineage>
</organism>
<protein>
    <submittedName>
        <fullName evidence="1">Uncharacterized protein</fullName>
    </submittedName>
</protein>
<reference evidence="1" key="2">
    <citation type="journal article" date="2015" name="Data Brief">
        <title>Shoot transcriptome of the giant reed, Arundo donax.</title>
        <authorList>
            <person name="Barrero R.A."/>
            <person name="Guerrero F.D."/>
            <person name="Moolhuijzen P."/>
            <person name="Goolsby J.A."/>
            <person name="Tidwell J."/>
            <person name="Bellgard S.E."/>
            <person name="Bellgard M.I."/>
        </authorList>
    </citation>
    <scope>NUCLEOTIDE SEQUENCE</scope>
    <source>
        <tissue evidence="1">Shoot tissue taken approximately 20 cm above the soil surface</tissue>
    </source>
</reference>
<reference evidence="1" key="1">
    <citation type="submission" date="2014-09" db="EMBL/GenBank/DDBJ databases">
        <authorList>
            <person name="Magalhaes I.L.F."/>
            <person name="Oliveira U."/>
            <person name="Santos F.R."/>
            <person name="Vidigal T.H.D.A."/>
            <person name="Brescovit A.D."/>
            <person name="Santos A.J."/>
        </authorList>
    </citation>
    <scope>NUCLEOTIDE SEQUENCE</scope>
    <source>
        <tissue evidence="1">Shoot tissue taken approximately 20 cm above the soil surface</tissue>
    </source>
</reference>
<sequence>MYFKNILISPAENSR</sequence>
<accession>A0A0A9FLS5</accession>
<proteinExistence type="predicted"/>
<evidence type="ECO:0000313" key="1">
    <source>
        <dbReference type="EMBL" id="JAE11071.1"/>
    </source>
</evidence>
<dbReference type="EMBL" id="GBRH01186825">
    <property type="protein sequence ID" value="JAE11071.1"/>
    <property type="molecule type" value="Transcribed_RNA"/>
</dbReference>
<name>A0A0A9FLS5_ARUDO</name>